<dbReference type="HOGENOM" id="CLU_477482_0_0_1"/>
<protein>
    <submittedName>
        <fullName evidence="2">Uncharacterized protein</fullName>
    </submittedName>
</protein>
<accession>R0K1Q9</accession>
<keyword evidence="3" id="KW-1185">Reference proteome</keyword>
<dbReference type="OrthoDB" id="3686891at2759"/>
<dbReference type="Proteomes" id="UP000016935">
    <property type="component" value="Unassembled WGS sequence"/>
</dbReference>
<evidence type="ECO:0000313" key="3">
    <source>
        <dbReference type="Proteomes" id="UP000016935"/>
    </source>
</evidence>
<dbReference type="RefSeq" id="XP_008025593.1">
    <property type="nucleotide sequence ID" value="XM_008027402.1"/>
</dbReference>
<dbReference type="EMBL" id="KB908592">
    <property type="protein sequence ID" value="EOA87073.1"/>
    <property type="molecule type" value="Genomic_DNA"/>
</dbReference>
<feature type="region of interest" description="Disordered" evidence="1">
    <location>
        <begin position="140"/>
        <end position="160"/>
    </location>
</feature>
<evidence type="ECO:0000256" key="1">
    <source>
        <dbReference type="SAM" id="MobiDB-lite"/>
    </source>
</evidence>
<feature type="region of interest" description="Disordered" evidence="1">
    <location>
        <begin position="1"/>
        <end position="20"/>
    </location>
</feature>
<dbReference type="STRING" id="671987.R0K1Q9"/>
<gene>
    <name evidence="2" type="ORF">SETTUDRAFT_153831</name>
</gene>
<feature type="region of interest" description="Disordered" evidence="1">
    <location>
        <begin position="405"/>
        <end position="454"/>
    </location>
</feature>
<dbReference type="eggNOG" id="ENOG502SYDX">
    <property type="taxonomic scope" value="Eukaryota"/>
</dbReference>
<feature type="compositionally biased region" description="Low complexity" evidence="1">
    <location>
        <begin position="407"/>
        <end position="422"/>
    </location>
</feature>
<evidence type="ECO:0000313" key="2">
    <source>
        <dbReference type="EMBL" id="EOA87073.1"/>
    </source>
</evidence>
<proteinExistence type="predicted"/>
<feature type="compositionally biased region" description="Polar residues" evidence="1">
    <location>
        <begin position="329"/>
        <end position="340"/>
    </location>
</feature>
<name>R0K1Q9_EXST2</name>
<reference evidence="2 3" key="1">
    <citation type="journal article" date="2012" name="PLoS Pathog.">
        <title>Diverse lifestyles and strategies of plant pathogenesis encoded in the genomes of eighteen Dothideomycetes fungi.</title>
        <authorList>
            <person name="Ohm R.A."/>
            <person name="Feau N."/>
            <person name="Henrissat B."/>
            <person name="Schoch C.L."/>
            <person name="Horwitz B.A."/>
            <person name="Barry K.W."/>
            <person name="Condon B.J."/>
            <person name="Copeland A.C."/>
            <person name="Dhillon B."/>
            <person name="Glaser F."/>
            <person name="Hesse C.N."/>
            <person name="Kosti I."/>
            <person name="LaButti K."/>
            <person name="Lindquist E.A."/>
            <person name="Lucas S."/>
            <person name="Salamov A.A."/>
            <person name="Bradshaw R.E."/>
            <person name="Ciuffetti L."/>
            <person name="Hamelin R.C."/>
            <person name="Kema G.H.J."/>
            <person name="Lawrence C."/>
            <person name="Scott J.A."/>
            <person name="Spatafora J.W."/>
            <person name="Turgeon B.G."/>
            <person name="de Wit P.J.G.M."/>
            <person name="Zhong S."/>
            <person name="Goodwin S.B."/>
            <person name="Grigoriev I.V."/>
        </authorList>
    </citation>
    <scope>NUCLEOTIDE SEQUENCE [LARGE SCALE GENOMIC DNA]</scope>
    <source>
        <strain evidence="3">28A</strain>
    </source>
</reference>
<feature type="region of interest" description="Disordered" evidence="1">
    <location>
        <begin position="322"/>
        <end position="381"/>
    </location>
</feature>
<organism evidence="2 3">
    <name type="scientific">Exserohilum turcicum (strain 28A)</name>
    <name type="common">Northern leaf blight fungus</name>
    <name type="synonym">Setosphaeria turcica</name>
    <dbReference type="NCBI Taxonomy" id="671987"/>
    <lineage>
        <taxon>Eukaryota</taxon>
        <taxon>Fungi</taxon>
        <taxon>Dikarya</taxon>
        <taxon>Ascomycota</taxon>
        <taxon>Pezizomycotina</taxon>
        <taxon>Dothideomycetes</taxon>
        <taxon>Pleosporomycetidae</taxon>
        <taxon>Pleosporales</taxon>
        <taxon>Pleosporineae</taxon>
        <taxon>Pleosporaceae</taxon>
        <taxon>Exserohilum</taxon>
    </lineage>
</organism>
<dbReference type="AlphaFoldDB" id="R0K1Q9"/>
<dbReference type="GeneID" id="19397336"/>
<sequence>MAPLCGRNSHNPGDRLPEKHLQAAPRPGEVHGHFGDADHNYYGQRFAVANTISQSPFPNIGFDSEDATARDLHSCVQTAHLSASGGNGLFHDTGNYMAVTNPGPQSPGQRNGVSRDHLIHRRSFSIEEPTLASMTSVGLSESRHSSAPPHMPGQHYGPFLGRFRTSEEAKGYRRDRMRFGRRPWRDPESDPTIAETENSRDYHVERIYNAMISGEFARDNAKSTALKRWVHEPHYQADLVEAYAHKVFDCLLEQVKHGFRGWHQNDYVNDERKGEDDDKDIDCAGRLDNIVAALQQEKSICENVMSSAWQIRMFVNAPKAYAKRKDQNRVGNSKRPNAKSTDVADDSSRALKRARNTVATRPRQLPPSRGPALQQQYQQAQSPYFTPSVMHSTTMSPSQRFLPLQAPLSHFSPPSHGPSPSHETSLVPQSATPLTRRPPPTPGRQETQRMTSMPPMPPDNVFASPLAKEAKPVPPPSTFKDWQTATHAYLAPSASQQLDTLDVAATANEQQQQQQDMHTPFSGCHETPAYASMFEPPHSEMGVSLADMEFVSLQPPMDDDFRDQAFHGYWH</sequence>
<reference evidence="2 3" key="2">
    <citation type="journal article" date="2013" name="PLoS Genet.">
        <title>Comparative genome structure, secondary metabolite, and effector coding capacity across Cochliobolus pathogens.</title>
        <authorList>
            <person name="Condon B.J."/>
            <person name="Leng Y."/>
            <person name="Wu D."/>
            <person name="Bushley K.E."/>
            <person name="Ohm R.A."/>
            <person name="Otillar R."/>
            <person name="Martin J."/>
            <person name="Schackwitz W."/>
            <person name="Grimwood J."/>
            <person name="MohdZainudin N."/>
            <person name="Xue C."/>
            <person name="Wang R."/>
            <person name="Manning V.A."/>
            <person name="Dhillon B."/>
            <person name="Tu Z.J."/>
            <person name="Steffenson B.J."/>
            <person name="Salamov A."/>
            <person name="Sun H."/>
            <person name="Lowry S."/>
            <person name="LaButti K."/>
            <person name="Han J."/>
            <person name="Copeland A."/>
            <person name="Lindquist E."/>
            <person name="Barry K."/>
            <person name="Schmutz J."/>
            <person name="Baker S.E."/>
            <person name="Ciuffetti L.M."/>
            <person name="Grigoriev I.V."/>
            <person name="Zhong S."/>
            <person name="Turgeon B.G."/>
        </authorList>
    </citation>
    <scope>NUCLEOTIDE SEQUENCE [LARGE SCALE GENOMIC DNA]</scope>
    <source>
        <strain evidence="3">28A</strain>
    </source>
</reference>